<dbReference type="Proteomes" id="UP000284277">
    <property type="component" value="Unassembled WGS sequence"/>
</dbReference>
<organism evidence="1 2">
    <name type="scientific">Lacrimispora algidixylanolytica</name>
    <dbReference type="NCBI Taxonomy" id="94868"/>
    <lineage>
        <taxon>Bacteria</taxon>
        <taxon>Bacillati</taxon>
        <taxon>Bacillota</taxon>
        <taxon>Clostridia</taxon>
        <taxon>Lachnospirales</taxon>
        <taxon>Lachnospiraceae</taxon>
        <taxon>Lacrimispora</taxon>
    </lineage>
</organism>
<keyword evidence="2" id="KW-1185">Reference proteome</keyword>
<name>A0A419T1S5_9FIRM</name>
<comment type="caution">
    <text evidence="1">The sequence shown here is derived from an EMBL/GenBank/DDBJ whole genome shotgun (WGS) entry which is preliminary data.</text>
</comment>
<evidence type="ECO:0000313" key="1">
    <source>
        <dbReference type="EMBL" id="RKD31403.1"/>
    </source>
</evidence>
<dbReference type="EMBL" id="MCIA01000019">
    <property type="protein sequence ID" value="RKD31403.1"/>
    <property type="molecule type" value="Genomic_DNA"/>
</dbReference>
<dbReference type="RefSeq" id="WP_120197070.1">
    <property type="nucleotide sequence ID" value="NZ_MCIA01000019.1"/>
</dbReference>
<protein>
    <submittedName>
        <fullName evidence="1">Uncharacterized protein</fullName>
    </submittedName>
</protein>
<sequence>MLKYFFHFDRDFLEGYYGTIGTEELLEISLNSILCHEYGYHTVKNIFGPMNHRNELRDKMICKLTVLKNKYNKG</sequence>
<reference evidence="1 2" key="1">
    <citation type="submission" date="2016-08" db="EMBL/GenBank/DDBJ databases">
        <title>A new outlook on sporulation: Clostridium algidixylanolyticum.</title>
        <authorList>
            <person name="Poppleton D.I."/>
            <person name="Gribaldo S."/>
        </authorList>
    </citation>
    <scope>NUCLEOTIDE SEQUENCE [LARGE SCALE GENOMIC DNA]</scope>
    <source>
        <strain evidence="1 2">SPL73</strain>
    </source>
</reference>
<dbReference type="AlphaFoldDB" id="A0A419T1S5"/>
<dbReference type="OrthoDB" id="2932541at2"/>
<evidence type="ECO:0000313" key="2">
    <source>
        <dbReference type="Proteomes" id="UP000284277"/>
    </source>
</evidence>
<gene>
    <name evidence="1" type="ORF">BET01_20455</name>
</gene>
<proteinExistence type="predicted"/>
<accession>A0A419T1S5</accession>